<feature type="compositionally biased region" description="Pro residues" evidence="12">
    <location>
        <begin position="38"/>
        <end position="49"/>
    </location>
</feature>
<comment type="similarity">
    <text evidence="2 11">Belongs to the AAA ATPase family.</text>
</comment>
<dbReference type="EMBL" id="SSOP01000018">
    <property type="protein sequence ID" value="KAB5594581.1"/>
    <property type="molecule type" value="Genomic_DNA"/>
</dbReference>
<keyword evidence="4 11" id="KW-0963">Cytoplasm</keyword>
<keyword evidence="6 11" id="KW-0547">Nucleotide-binding</keyword>
<dbReference type="SUPFAM" id="SSF54585">
    <property type="entry name" value="Cdc48 domain 2-like"/>
    <property type="match status" value="1"/>
</dbReference>
<feature type="compositionally biased region" description="Polar residues" evidence="12">
    <location>
        <begin position="1"/>
        <end position="12"/>
    </location>
</feature>
<evidence type="ECO:0000313" key="15">
    <source>
        <dbReference type="Proteomes" id="UP000383932"/>
    </source>
</evidence>
<evidence type="ECO:0000256" key="6">
    <source>
        <dbReference type="ARBA" id="ARBA00022741"/>
    </source>
</evidence>
<dbReference type="SUPFAM" id="SSF50692">
    <property type="entry name" value="ADC-like"/>
    <property type="match status" value="1"/>
</dbReference>
<keyword evidence="5" id="KW-0677">Repeat</keyword>
<evidence type="ECO:0000256" key="1">
    <source>
        <dbReference type="ARBA" id="ARBA00004496"/>
    </source>
</evidence>
<dbReference type="InterPro" id="IPR003959">
    <property type="entry name" value="ATPase_AAA_core"/>
</dbReference>
<evidence type="ECO:0000256" key="11">
    <source>
        <dbReference type="RuleBase" id="RU367045"/>
    </source>
</evidence>
<evidence type="ECO:0000313" key="14">
    <source>
        <dbReference type="EMBL" id="KAB5594581.1"/>
    </source>
</evidence>
<dbReference type="Gene3D" id="1.10.8.60">
    <property type="match status" value="2"/>
</dbReference>
<sequence length="880" mass="95364">MSFFGRTNNPTQDPRAGGQYSGLPGGPRPGGPGGSRLPPQPRAMPPQPPSGQYDPYTQRGPPNYGSGYPDEKRGARDSFMSSRSGVGQYAVVECPSPAIALTNCLVVHPNDFTQKQHVLVKHDFPLTVIHDNTGKIRPGEVGASRSQRMWIGLSAQGDSVPVEPLNLESRGNDIYLGSLDVEVAFWNPRQEVAEQFSADDMSQSFVKGFNGQVFTVGQILVFDFHGITLKATITGLQVVELAAIQSKRSADANSGTGRTGILMPQTEVNFIKSGDSTIKLKSSARKPAANAIIAPNFKFEDMGIGGLDAEFGAIFRRAFASRVFPPGLVEKLGIQHVKGILLYGSPGTGKTLMARQIGKMLNAREPKIVNGPEILNKYVGASEENIRKLFADAEKEYKAKGEESGLHIIIFDELDAICKQRGSTNNGTGVGDSVVNQLLSKMDGVDQLNNILIIGMTNRKDMIDEALLRPGRLEVHMEISLPDENGRLQILNIHTASMRKHGVLDHDVDLAELAARTKNFSGAELNGLVKSATSFAMNRHVKVGTMAGISDDVENLRVNMGDFNYALEEVHPAFGVAEEELAQVIQNGIIHFDRAVDATLRDGKLFVEQVRTSTRTPLVSLLLHGPPGSGKTAMAATIAQASEFPFIKLVSPDHMVGFSEPQKIAAITKVFQDSYRSPLSVIVVDNIERLLDWVPIGPRFSNGVLQALMVLMAKRPPAGKRLLVIATTSIRPMLTDMQMSEVFDAELRIGPITTLSALGRVLEDVQLFRSRAEHKDAINQLQVAGFGTEGKLNIGVKKILSIVEMARQEPEDIAQRLVSGLINFEGTLICVTFSTVPSLGITAVEAAVAKFVESLETILGGESSSNPDGAREDKRWGPFH</sequence>
<evidence type="ECO:0000256" key="7">
    <source>
        <dbReference type="ARBA" id="ARBA00022840"/>
    </source>
</evidence>
<dbReference type="InterPro" id="IPR039812">
    <property type="entry name" value="Vesicle-fus_ATPase"/>
</dbReference>
<feature type="domain" description="AAA+ ATPase" evidence="13">
    <location>
        <begin position="336"/>
        <end position="483"/>
    </location>
</feature>
<keyword evidence="11" id="KW-0931">ER-Golgi transport</keyword>
<proteinExistence type="inferred from homology"/>
<dbReference type="InterPro" id="IPR027417">
    <property type="entry name" value="P-loop_NTPase"/>
</dbReference>
<dbReference type="FunFam" id="1.10.8.60:FF:000026">
    <property type="entry name" value="vesicle-fusing ATPase isoform X1"/>
    <property type="match status" value="1"/>
</dbReference>
<evidence type="ECO:0000256" key="12">
    <source>
        <dbReference type="SAM" id="MobiDB-lite"/>
    </source>
</evidence>
<keyword evidence="8 11" id="KW-0653">Protein transport</keyword>
<protein>
    <recommendedName>
        <fullName evidence="10 11">Vesicular-fusion protein SEC18</fullName>
    </recommendedName>
</protein>
<dbReference type="GO" id="GO:0005524">
    <property type="term" value="F:ATP binding"/>
    <property type="evidence" value="ECO:0007669"/>
    <property type="project" value="UniProtKB-UniRule"/>
</dbReference>
<dbReference type="GO" id="GO:0035494">
    <property type="term" value="P:SNARE complex disassembly"/>
    <property type="evidence" value="ECO:0007669"/>
    <property type="project" value="InterPro"/>
</dbReference>
<dbReference type="AlphaFoldDB" id="A0A5N5QSN8"/>
<dbReference type="CDD" id="cd19504">
    <property type="entry name" value="RecA-like_NSF-SEC18_r1-like"/>
    <property type="match status" value="1"/>
</dbReference>
<dbReference type="InterPro" id="IPR003593">
    <property type="entry name" value="AAA+_ATPase"/>
</dbReference>
<name>A0A5N5QSN8_9AGAM</name>
<keyword evidence="15" id="KW-1185">Reference proteome</keyword>
<keyword evidence="7 11" id="KW-0067">ATP-binding</keyword>
<evidence type="ECO:0000256" key="4">
    <source>
        <dbReference type="ARBA" id="ARBA00022490"/>
    </source>
</evidence>
<dbReference type="FunFam" id="3.40.50.300:FF:000166">
    <property type="entry name" value="vesicle-fusing ATPase isoform X1"/>
    <property type="match status" value="1"/>
</dbReference>
<evidence type="ECO:0000256" key="5">
    <source>
        <dbReference type="ARBA" id="ARBA00022737"/>
    </source>
</evidence>
<dbReference type="GO" id="GO:0043001">
    <property type="term" value="P:Golgi to plasma membrane protein transport"/>
    <property type="evidence" value="ECO:0007669"/>
    <property type="project" value="TreeGrafter"/>
</dbReference>
<comment type="function">
    <text evidence="9 11">Required for vesicle-mediated transport. Catalyzes the fusion of transport vesicles within the Golgi cisternae. Is also required for transport from the endoplasmic reticulum to the Golgi stack. Seems to function as a fusion protein required for the delivery of cargo proteins to all compartments of the Golgi stack independent of vesicle origin.</text>
</comment>
<dbReference type="InterPro" id="IPR041569">
    <property type="entry name" value="AAA_lid_3"/>
</dbReference>
<evidence type="ECO:0000256" key="10">
    <source>
        <dbReference type="ARBA" id="ARBA00068637"/>
    </source>
</evidence>
<evidence type="ECO:0000256" key="3">
    <source>
        <dbReference type="ARBA" id="ARBA00022448"/>
    </source>
</evidence>
<dbReference type="SMART" id="SM00382">
    <property type="entry name" value="AAA"/>
    <property type="match status" value="2"/>
</dbReference>
<keyword evidence="3 11" id="KW-0813">Transport</keyword>
<comment type="subcellular location">
    <subcellularLocation>
        <location evidence="1 11">Cytoplasm</location>
    </subcellularLocation>
</comment>
<feature type="compositionally biased region" description="Basic and acidic residues" evidence="12">
    <location>
        <begin position="869"/>
        <end position="880"/>
    </location>
</feature>
<dbReference type="Gene3D" id="2.40.40.20">
    <property type="match status" value="1"/>
</dbReference>
<dbReference type="Pfam" id="PF17862">
    <property type="entry name" value="AAA_lid_3"/>
    <property type="match status" value="1"/>
</dbReference>
<evidence type="ECO:0000256" key="9">
    <source>
        <dbReference type="ARBA" id="ARBA00056429"/>
    </source>
</evidence>
<feature type="region of interest" description="Disordered" evidence="12">
    <location>
        <begin position="861"/>
        <end position="880"/>
    </location>
</feature>
<dbReference type="Pfam" id="PF00004">
    <property type="entry name" value="AAA"/>
    <property type="match status" value="2"/>
</dbReference>
<dbReference type="GO" id="GO:0005795">
    <property type="term" value="C:Golgi stack"/>
    <property type="evidence" value="ECO:0007669"/>
    <property type="project" value="TreeGrafter"/>
</dbReference>
<dbReference type="GO" id="GO:0016887">
    <property type="term" value="F:ATP hydrolysis activity"/>
    <property type="evidence" value="ECO:0007669"/>
    <property type="project" value="InterPro"/>
</dbReference>
<dbReference type="FunFam" id="3.40.50.300:FF:000187">
    <property type="entry name" value="Vesicular-fusion ATPase SEC18"/>
    <property type="match status" value="1"/>
</dbReference>
<dbReference type="GO" id="GO:0006891">
    <property type="term" value="P:intra-Golgi vesicle-mediated transport"/>
    <property type="evidence" value="ECO:0007669"/>
    <property type="project" value="TreeGrafter"/>
</dbReference>
<dbReference type="PROSITE" id="PS00674">
    <property type="entry name" value="AAA"/>
    <property type="match status" value="1"/>
</dbReference>
<dbReference type="InterPro" id="IPR009010">
    <property type="entry name" value="Asp_de-COase-like_dom_sf"/>
</dbReference>
<dbReference type="PANTHER" id="PTHR23078:SF3">
    <property type="entry name" value="VESICLE-FUSING ATPASE"/>
    <property type="match status" value="1"/>
</dbReference>
<evidence type="ECO:0000256" key="8">
    <source>
        <dbReference type="ARBA" id="ARBA00022927"/>
    </source>
</evidence>
<reference evidence="14 15" key="1">
    <citation type="journal article" date="2019" name="Fungal Biol. Biotechnol.">
        <title>Draft genome sequence of fastidious pathogen Ceratobasidium theobromae, which causes vascular-streak dieback in Theobroma cacao.</title>
        <authorList>
            <person name="Ali S.S."/>
            <person name="Asman A."/>
            <person name="Shao J."/>
            <person name="Firmansyah A.P."/>
            <person name="Susilo A.W."/>
            <person name="Rosmana A."/>
            <person name="McMahon P."/>
            <person name="Junaid M."/>
            <person name="Guest D."/>
            <person name="Kheng T.Y."/>
            <person name="Meinhardt L.W."/>
            <person name="Bailey B.A."/>
        </authorList>
    </citation>
    <scope>NUCLEOTIDE SEQUENCE [LARGE SCALE GENOMIC DNA]</scope>
    <source>
        <strain evidence="14 15">CT2</strain>
    </source>
</reference>
<dbReference type="SUPFAM" id="SSF52540">
    <property type="entry name" value="P-loop containing nucleoside triphosphate hydrolases"/>
    <property type="match status" value="2"/>
</dbReference>
<comment type="caution">
    <text evidence="14">The sequence shown here is derived from an EMBL/GenBank/DDBJ whole genome shotgun (WGS) entry which is preliminary data.</text>
</comment>
<accession>A0A5N5QSN8</accession>
<dbReference type="InterPro" id="IPR003960">
    <property type="entry name" value="ATPase_AAA_CS"/>
</dbReference>
<feature type="region of interest" description="Disordered" evidence="12">
    <location>
        <begin position="1"/>
        <end position="80"/>
    </location>
</feature>
<keyword evidence="11" id="KW-0378">Hydrolase</keyword>
<dbReference type="InterPro" id="IPR004201">
    <property type="entry name" value="Cdc48_dom2"/>
</dbReference>
<dbReference type="OrthoDB" id="9982946at2759"/>
<evidence type="ECO:0000259" key="13">
    <source>
        <dbReference type="SMART" id="SM00382"/>
    </source>
</evidence>
<dbReference type="Proteomes" id="UP000383932">
    <property type="component" value="Unassembled WGS sequence"/>
</dbReference>
<dbReference type="CDD" id="cd00009">
    <property type="entry name" value="AAA"/>
    <property type="match status" value="1"/>
</dbReference>
<dbReference type="Pfam" id="PF02933">
    <property type="entry name" value="CDC48_2"/>
    <property type="match status" value="1"/>
</dbReference>
<dbReference type="PANTHER" id="PTHR23078">
    <property type="entry name" value="VESICULAR-FUSION PROTEIN NSF"/>
    <property type="match status" value="1"/>
</dbReference>
<dbReference type="InterPro" id="IPR029067">
    <property type="entry name" value="CDC48_domain_2-like_sf"/>
</dbReference>
<evidence type="ECO:0000256" key="2">
    <source>
        <dbReference type="ARBA" id="ARBA00006914"/>
    </source>
</evidence>
<gene>
    <name evidence="14" type="ORF">CTheo_1903</name>
</gene>
<organism evidence="14 15">
    <name type="scientific">Ceratobasidium theobromae</name>
    <dbReference type="NCBI Taxonomy" id="1582974"/>
    <lineage>
        <taxon>Eukaryota</taxon>
        <taxon>Fungi</taxon>
        <taxon>Dikarya</taxon>
        <taxon>Basidiomycota</taxon>
        <taxon>Agaricomycotina</taxon>
        <taxon>Agaricomycetes</taxon>
        <taxon>Cantharellales</taxon>
        <taxon>Ceratobasidiaceae</taxon>
        <taxon>Ceratobasidium</taxon>
    </lineage>
</organism>
<feature type="domain" description="AAA+ ATPase" evidence="13">
    <location>
        <begin position="617"/>
        <end position="753"/>
    </location>
</feature>
<dbReference type="Gene3D" id="3.10.330.10">
    <property type="match status" value="1"/>
</dbReference>
<dbReference type="Gene3D" id="3.40.50.300">
    <property type="entry name" value="P-loop containing nucleotide triphosphate hydrolases"/>
    <property type="match status" value="2"/>
</dbReference>